<dbReference type="OrthoDB" id="696654at2759"/>
<evidence type="ECO:0000313" key="2">
    <source>
        <dbReference type="EMBL" id="RCV10004.1"/>
    </source>
</evidence>
<dbReference type="EMBL" id="CM003529">
    <property type="protein sequence ID" value="RCV10004.1"/>
    <property type="molecule type" value="Genomic_DNA"/>
</dbReference>
<protein>
    <submittedName>
        <fullName evidence="2">Uncharacterized protein</fullName>
    </submittedName>
</protein>
<dbReference type="AlphaFoldDB" id="A0A368PWV6"/>
<name>A0A368PWV6_SETIT</name>
<reference evidence="2" key="2">
    <citation type="submission" date="2015-07" db="EMBL/GenBank/DDBJ databases">
        <authorList>
            <person name="Noorani M."/>
        </authorList>
    </citation>
    <scope>NUCLEOTIDE SEQUENCE</scope>
    <source>
        <strain evidence="2">Yugu1</strain>
    </source>
</reference>
<feature type="compositionally biased region" description="Low complexity" evidence="1">
    <location>
        <begin position="136"/>
        <end position="149"/>
    </location>
</feature>
<evidence type="ECO:0000256" key="1">
    <source>
        <dbReference type="SAM" id="MobiDB-lite"/>
    </source>
</evidence>
<organism evidence="2">
    <name type="scientific">Setaria italica</name>
    <name type="common">Foxtail millet</name>
    <name type="synonym">Panicum italicum</name>
    <dbReference type="NCBI Taxonomy" id="4555"/>
    <lineage>
        <taxon>Eukaryota</taxon>
        <taxon>Viridiplantae</taxon>
        <taxon>Streptophyta</taxon>
        <taxon>Embryophyta</taxon>
        <taxon>Tracheophyta</taxon>
        <taxon>Spermatophyta</taxon>
        <taxon>Magnoliopsida</taxon>
        <taxon>Liliopsida</taxon>
        <taxon>Poales</taxon>
        <taxon>Poaceae</taxon>
        <taxon>PACMAD clade</taxon>
        <taxon>Panicoideae</taxon>
        <taxon>Panicodae</taxon>
        <taxon>Paniceae</taxon>
        <taxon>Cenchrinae</taxon>
        <taxon>Setaria</taxon>
    </lineage>
</organism>
<proteinExistence type="predicted"/>
<feature type="compositionally biased region" description="Acidic residues" evidence="1">
    <location>
        <begin position="101"/>
        <end position="117"/>
    </location>
</feature>
<reference evidence="2" key="1">
    <citation type="journal article" date="2012" name="Nat. Biotechnol.">
        <title>Reference genome sequence of the model plant Setaria.</title>
        <authorList>
            <person name="Bennetzen J.L."/>
            <person name="Schmutz J."/>
            <person name="Wang H."/>
            <person name="Percifield R."/>
            <person name="Hawkins J."/>
            <person name="Pontaroli A.C."/>
            <person name="Estep M."/>
            <person name="Feng L."/>
            <person name="Vaughn J.N."/>
            <person name="Grimwood J."/>
            <person name="Jenkins J."/>
            <person name="Barry K."/>
            <person name="Lindquist E."/>
            <person name="Hellsten U."/>
            <person name="Deshpande S."/>
            <person name="Wang X."/>
            <person name="Wu X."/>
            <person name="Mitros T."/>
            <person name="Triplett J."/>
            <person name="Yang X."/>
            <person name="Ye C.Y."/>
            <person name="Mauro-Herrera M."/>
            <person name="Wang L."/>
            <person name="Li P."/>
            <person name="Sharma M."/>
            <person name="Sharma R."/>
            <person name="Ronald P.C."/>
            <person name="Panaud O."/>
            <person name="Kellogg E.A."/>
            <person name="Brutnell T.P."/>
            <person name="Doust A.N."/>
            <person name="Tuskan G.A."/>
            <person name="Rokhsar D."/>
            <person name="Devos K.M."/>
        </authorList>
    </citation>
    <scope>NUCLEOTIDE SEQUENCE [LARGE SCALE GENOMIC DNA]</scope>
    <source>
        <strain evidence="2">Yugu1</strain>
    </source>
</reference>
<sequence>MQTVACFAASPLPVAWLEGDVLVEYLLFLEETASPPPPPACVPMAWLEGEVRDEFLQFLEESWAVAAAAVDPEREEEEHGGGLVVDGDHKSFADAGVEGGFMEDDASAMEVEEDESGDGGVCTEKGEQEAERMQLSVRRNSTNSNTPSS</sequence>
<gene>
    <name evidence="2" type="ORF">SETIT_2G076900v2</name>
</gene>
<feature type="region of interest" description="Disordered" evidence="1">
    <location>
        <begin position="71"/>
        <end position="149"/>
    </location>
</feature>
<accession>A0A368PWV6</accession>